<gene>
    <name evidence="1" type="ORF">I6I06_26260</name>
</gene>
<sequence>MSLRWHGGFVAKHHVVLKRTELRPRPKFPRTTGDADDRTMKRLLLLAPAVAVIASLAACGSSKGPARDASVPLMYVSSQRAPASIAACLKDRLPRVRASQVGSATELAVGSDSNNSYFITLTPQNAGSAIKVMRPANSPDDPPEEELRFDIARCAT</sequence>
<dbReference type="RefSeq" id="WP_042326239.1">
    <property type="nucleotide sequence ID" value="NZ_CP066076.1"/>
</dbReference>
<proteinExistence type="predicted"/>
<evidence type="ECO:0000313" key="1">
    <source>
        <dbReference type="EMBL" id="QQC66280.1"/>
    </source>
</evidence>
<protein>
    <recommendedName>
        <fullName evidence="3">Sugar ABC transporter ATPase</fullName>
    </recommendedName>
</protein>
<dbReference type="Proteomes" id="UP000595610">
    <property type="component" value="Chromosome 2"/>
</dbReference>
<evidence type="ECO:0008006" key="3">
    <source>
        <dbReference type="Google" id="ProtNLM"/>
    </source>
</evidence>
<organism evidence="1 2">
    <name type="scientific">Paraburkholderia ginsengisoli</name>
    <dbReference type="NCBI Taxonomy" id="311231"/>
    <lineage>
        <taxon>Bacteria</taxon>
        <taxon>Pseudomonadati</taxon>
        <taxon>Pseudomonadota</taxon>
        <taxon>Betaproteobacteria</taxon>
        <taxon>Burkholderiales</taxon>
        <taxon>Burkholderiaceae</taxon>
        <taxon>Paraburkholderia</taxon>
    </lineage>
</organism>
<dbReference type="AlphaFoldDB" id="A0A7T4N6S4"/>
<reference evidence="1 2" key="1">
    <citation type="submission" date="2020-12" db="EMBL/GenBank/DDBJ databases">
        <title>FDA dAtabase for Regulatory Grade micrObial Sequences (FDA-ARGOS): Supporting development and validation of Infectious Disease Dx tests.</title>
        <authorList>
            <person name="Nelson B."/>
            <person name="Plummer A."/>
            <person name="Tallon L."/>
            <person name="Sadzewicz L."/>
            <person name="Zhao X."/>
            <person name="Boylan J."/>
            <person name="Ott S."/>
            <person name="Bowen H."/>
            <person name="Vavikolanu K."/>
            <person name="Mehta A."/>
            <person name="Aluvathingal J."/>
            <person name="Nadendla S."/>
            <person name="Myers T."/>
            <person name="Yan Y."/>
            <person name="Sichtig H."/>
        </authorList>
    </citation>
    <scope>NUCLEOTIDE SEQUENCE [LARGE SCALE GENOMIC DNA]</scope>
    <source>
        <strain evidence="1 2">FDAARGOS_1049</strain>
    </source>
</reference>
<name>A0A7T4N6S4_9BURK</name>
<accession>A0A7T4N6S4</accession>
<evidence type="ECO:0000313" key="2">
    <source>
        <dbReference type="Proteomes" id="UP000595610"/>
    </source>
</evidence>
<dbReference type="EMBL" id="CP066076">
    <property type="protein sequence ID" value="QQC66280.1"/>
    <property type="molecule type" value="Genomic_DNA"/>
</dbReference>
<keyword evidence="2" id="KW-1185">Reference proteome</keyword>
<dbReference type="KEGG" id="pgis:I6I06_26260"/>